<dbReference type="InterPro" id="IPR019572">
    <property type="entry name" value="UBA_E1_SCCH"/>
</dbReference>
<dbReference type="Pfam" id="PF10585">
    <property type="entry name" value="UBA_E1_SCCH"/>
    <property type="match status" value="1"/>
</dbReference>
<dbReference type="Proteomes" id="UP001165060">
    <property type="component" value="Unassembled WGS sequence"/>
</dbReference>
<dbReference type="Gene3D" id="3.40.50.720">
    <property type="entry name" value="NAD(P)-binding Rossmann-like Domain"/>
    <property type="match status" value="1"/>
</dbReference>
<dbReference type="Gene3D" id="2.40.30.180">
    <property type="entry name" value="Ubiquitin-activating enzyme E1, FCCH domain"/>
    <property type="match status" value="1"/>
</dbReference>
<comment type="caution">
    <text evidence="14">The sequence shown here is derived from an EMBL/GenBank/DDBJ whole genome shotgun (WGS) entry which is preliminary data.</text>
</comment>
<dbReference type="InterPro" id="IPR000011">
    <property type="entry name" value="UBQ/SUMO-activ_enz_E1-like"/>
</dbReference>
<feature type="non-terminal residue" evidence="14">
    <location>
        <position position="686"/>
    </location>
</feature>
<evidence type="ECO:0000259" key="12">
    <source>
        <dbReference type="Pfam" id="PF16190"/>
    </source>
</evidence>
<evidence type="ECO:0000313" key="14">
    <source>
        <dbReference type="EMBL" id="GMI20843.1"/>
    </source>
</evidence>
<evidence type="ECO:0000256" key="1">
    <source>
        <dbReference type="ARBA" id="ARBA00000488"/>
    </source>
</evidence>
<feature type="domain" description="Ubiquitin-activating enzyme E1 FCCH" evidence="12">
    <location>
        <begin position="56"/>
        <end position="127"/>
    </location>
</feature>
<name>A0ABQ6M789_9STRA</name>
<evidence type="ECO:0000256" key="6">
    <source>
        <dbReference type="ARBA" id="ARBA00022741"/>
    </source>
</evidence>
<dbReference type="Gene3D" id="3.40.50.12550">
    <property type="entry name" value="Ubiquitin-activating enzyme E1, inactive adenylation domain, subdomain 2"/>
    <property type="match status" value="1"/>
</dbReference>
<accession>A0ABQ6M789</accession>
<feature type="non-terminal residue" evidence="14">
    <location>
        <position position="1"/>
    </location>
</feature>
<evidence type="ECO:0000256" key="4">
    <source>
        <dbReference type="ARBA" id="ARBA00012990"/>
    </source>
</evidence>
<dbReference type="InterPro" id="IPR032418">
    <property type="entry name" value="E1_FCCH"/>
</dbReference>
<dbReference type="InterPro" id="IPR032420">
    <property type="entry name" value="E1_4HB"/>
</dbReference>
<organism evidence="14 15">
    <name type="scientific">Tetraparma gracilis</name>
    <dbReference type="NCBI Taxonomy" id="2962635"/>
    <lineage>
        <taxon>Eukaryota</taxon>
        <taxon>Sar</taxon>
        <taxon>Stramenopiles</taxon>
        <taxon>Ochrophyta</taxon>
        <taxon>Bolidophyceae</taxon>
        <taxon>Parmales</taxon>
        <taxon>Triparmaceae</taxon>
        <taxon>Tetraparma</taxon>
    </lineage>
</organism>
<feature type="compositionally biased region" description="Basic and acidic residues" evidence="10">
    <location>
        <begin position="639"/>
        <end position="651"/>
    </location>
</feature>
<dbReference type="Gene3D" id="1.10.10.2660">
    <property type="entry name" value="Ubiquitin-activating enzyme E1, SCCH domain"/>
    <property type="match status" value="1"/>
</dbReference>
<feature type="domain" description="Ubiquitin-activating enzyme E1 four-helix bundle" evidence="13">
    <location>
        <begin position="128"/>
        <end position="196"/>
    </location>
</feature>
<protein>
    <recommendedName>
        <fullName evidence="4">E1 ubiquitin-activating enzyme</fullName>
        <ecNumber evidence="4">6.2.1.45</ecNumber>
    </recommendedName>
</protein>
<dbReference type="InterPro" id="IPR042302">
    <property type="entry name" value="E1_FCCH_sf"/>
</dbReference>
<keyword evidence="5" id="KW-0436">Ligase</keyword>
<keyword evidence="6" id="KW-0547">Nucleotide-binding</keyword>
<comment type="catalytic activity">
    <reaction evidence="1">
        <text>ATP + ubiquitin + [E1 ubiquitin-activating enzyme]-L-cysteine = AMP + diphosphate + S-ubiquitinyl-[E1 ubiquitin-activating enzyme]-L-cysteine.</text>
        <dbReference type="EC" id="6.2.1.45"/>
    </reaction>
</comment>
<gene>
    <name evidence="14" type="ORF">TeGR_g10575</name>
</gene>
<keyword evidence="8" id="KW-0067">ATP-binding</keyword>
<dbReference type="PANTHER" id="PTHR10953:SF4">
    <property type="entry name" value="UBIQUITIN-ACTIVATING ENZYME E1 C-TERMINAL DOMAIN-CONTAINING PROTEIN"/>
    <property type="match status" value="1"/>
</dbReference>
<feature type="active site" description="Glycyl thioester intermediate" evidence="9">
    <location>
        <position position="457"/>
    </location>
</feature>
<evidence type="ECO:0000259" key="13">
    <source>
        <dbReference type="Pfam" id="PF16191"/>
    </source>
</evidence>
<evidence type="ECO:0000313" key="15">
    <source>
        <dbReference type="Proteomes" id="UP001165060"/>
    </source>
</evidence>
<evidence type="ECO:0000256" key="3">
    <source>
        <dbReference type="ARBA" id="ARBA00005673"/>
    </source>
</evidence>
<dbReference type="Pfam" id="PF16191">
    <property type="entry name" value="E1_4HB"/>
    <property type="match status" value="1"/>
</dbReference>
<dbReference type="EC" id="6.2.1.45" evidence="4"/>
<reference evidence="14 15" key="1">
    <citation type="journal article" date="2023" name="Commun. Biol.">
        <title>Genome analysis of Parmales, the sister group of diatoms, reveals the evolutionary specialization of diatoms from phago-mixotrophs to photoautotrophs.</title>
        <authorList>
            <person name="Ban H."/>
            <person name="Sato S."/>
            <person name="Yoshikawa S."/>
            <person name="Yamada K."/>
            <person name="Nakamura Y."/>
            <person name="Ichinomiya M."/>
            <person name="Sato N."/>
            <person name="Blanc-Mathieu R."/>
            <person name="Endo H."/>
            <person name="Kuwata A."/>
            <person name="Ogata H."/>
        </authorList>
    </citation>
    <scope>NUCLEOTIDE SEQUENCE [LARGE SCALE GENOMIC DNA]</scope>
</reference>
<dbReference type="InterPro" id="IPR035985">
    <property type="entry name" value="Ubiquitin-activating_enz"/>
</dbReference>
<keyword evidence="7" id="KW-0833">Ubl conjugation pathway</keyword>
<evidence type="ECO:0000256" key="8">
    <source>
        <dbReference type="ARBA" id="ARBA00022840"/>
    </source>
</evidence>
<evidence type="ECO:0000256" key="9">
    <source>
        <dbReference type="PROSITE-ProRule" id="PRU10132"/>
    </source>
</evidence>
<evidence type="ECO:0000256" key="2">
    <source>
        <dbReference type="ARBA" id="ARBA00004906"/>
    </source>
</evidence>
<dbReference type="EMBL" id="BRYB01003800">
    <property type="protein sequence ID" value="GMI20843.1"/>
    <property type="molecule type" value="Genomic_DNA"/>
</dbReference>
<sequence length="686" mass="74447">VTSLNAQCRTANCSFIYSHVAGVFSQSFCDFGPEFIVSDKDGEQPHMSQVEAITPSNPGVVKVLEDHGRHGLETGDFVKLSRVQGMPELNDTEHEVKVTGPFTFEIGDCSAFASGASATQGYITQVKKPTKVSFKDFAAASADPGELMMTDFAKFDRPGVLHTGFTALAEHVAATSSAIAPGDTAAAEAVAAAAKRMVPGLSEEQLAIVRQLAVGSSACVSPMCAAIGGVIGQEVLKAVSGKFMPIKGFMYFDAEECLPAFGSLPPASVSPRGSRYDSQIALFGSAANDAILNQRYFLVGAGAIGCEMLKNWCQMGLGCGEEGRVYVTDMDHIEKSNLSRQFLFRSSDIEHPKSVAAARKAKEMNADMNITAFEEKMCTETEAQFGDEFFTGLTAVCNALDNVHARLYMDSRCMFYQLPLYESGTLGTKGNVQICVPKLTENYGATRDPPEKSIPVCTLKNFPNQIEHTLQWSRDYFEGAFFQQPADVNTYLQGNDAATDESSKMDTLLSIKKNLVSERPYSFEECLTWARLLFEELFSSSIKQLLHNFPSDQKTSAGTPFWSGTKRCPNPVTFDADATDPDTGVRNHYDFVVSAATLRAKVYGLSAYDAEDKIKAHLESVIVPDFAAKDGVKIAANEAEAKENDDSKMADGGDEADGILKELPEPKSLAGMQLYPVEFDKDIDDQ</sequence>
<evidence type="ECO:0000256" key="5">
    <source>
        <dbReference type="ARBA" id="ARBA00022598"/>
    </source>
</evidence>
<dbReference type="PROSITE" id="PS00865">
    <property type="entry name" value="UBIQUITIN_ACTIVAT_2"/>
    <property type="match status" value="1"/>
</dbReference>
<dbReference type="Pfam" id="PF16190">
    <property type="entry name" value="E1_FCCH"/>
    <property type="match status" value="1"/>
</dbReference>
<dbReference type="SUPFAM" id="SSF69572">
    <property type="entry name" value="Activating enzymes of the ubiquitin-like proteins"/>
    <property type="match status" value="2"/>
</dbReference>
<dbReference type="PANTHER" id="PTHR10953">
    <property type="entry name" value="UBIQUITIN-ACTIVATING ENZYME E1"/>
    <property type="match status" value="1"/>
</dbReference>
<proteinExistence type="inferred from homology"/>
<evidence type="ECO:0000256" key="7">
    <source>
        <dbReference type="ARBA" id="ARBA00022786"/>
    </source>
</evidence>
<evidence type="ECO:0000259" key="11">
    <source>
        <dbReference type="Pfam" id="PF10585"/>
    </source>
</evidence>
<evidence type="ECO:0000256" key="10">
    <source>
        <dbReference type="SAM" id="MobiDB-lite"/>
    </source>
</evidence>
<dbReference type="InterPro" id="IPR045886">
    <property type="entry name" value="ThiF/MoeB/HesA"/>
</dbReference>
<dbReference type="InterPro" id="IPR033127">
    <property type="entry name" value="UBQ-activ_enz_E1_Cys_AS"/>
</dbReference>
<feature type="region of interest" description="Disordered" evidence="10">
    <location>
        <begin position="638"/>
        <end position="659"/>
    </location>
</feature>
<comment type="pathway">
    <text evidence="2">Protein modification; protein ubiquitination.</text>
</comment>
<comment type="similarity">
    <text evidence="3">Belongs to the ubiquitin-activating E1 family.</text>
</comment>
<dbReference type="InterPro" id="IPR042063">
    <property type="entry name" value="Ubi_acti_E1_SCCH"/>
</dbReference>
<dbReference type="PRINTS" id="PR01849">
    <property type="entry name" value="UBIQUITINACT"/>
</dbReference>
<feature type="domain" description="Ubiquitin-activating enzyme SCCH" evidence="11">
    <location>
        <begin position="463"/>
        <end position="685"/>
    </location>
</feature>
<keyword evidence="15" id="KW-1185">Reference proteome</keyword>